<dbReference type="Proteomes" id="UP000242519">
    <property type="component" value="Unassembled WGS sequence"/>
</dbReference>
<dbReference type="AlphaFoldDB" id="A0A218YZC1"/>
<feature type="compositionally biased region" description="Low complexity" evidence="1">
    <location>
        <begin position="75"/>
        <end position="89"/>
    </location>
</feature>
<gene>
    <name evidence="2" type="ORF">B2J93_8475</name>
</gene>
<dbReference type="PANTHER" id="PTHR34693:SF5">
    <property type="match status" value="1"/>
</dbReference>
<evidence type="ECO:0000313" key="2">
    <source>
        <dbReference type="EMBL" id="OWP00784.1"/>
    </source>
</evidence>
<dbReference type="EMBL" id="MZNU01000308">
    <property type="protein sequence ID" value="OWP00784.1"/>
    <property type="molecule type" value="Genomic_DNA"/>
</dbReference>
<accession>A0A218YZC1</accession>
<dbReference type="OrthoDB" id="4159136at2759"/>
<dbReference type="InterPro" id="IPR022024">
    <property type="entry name" value="DUF3602"/>
</dbReference>
<proteinExistence type="predicted"/>
<evidence type="ECO:0000256" key="1">
    <source>
        <dbReference type="SAM" id="MobiDB-lite"/>
    </source>
</evidence>
<feature type="compositionally biased region" description="Polar residues" evidence="1">
    <location>
        <begin position="64"/>
        <end position="74"/>
    </location>
</feature>
<dbReference type="Pfam" id="PF12223">
    <property type="entry name" value="DUF3602"/>
    <property type="match status" value="1"/>
</dbReference>
<protein>
    <submittedName>
        <fullName evidence="2">Uncharacterized protein</fullName>
    </submittedName>
</protein>
<feature type="compositionally biased region" description="Low complexity" evidence="1">
    <location>
        <begin position="33"/>
        <end position="50"/>
    </location>
</feature>
<dbReference type="InterPro" id="IPR053203">
    <property type="entry name" value="Cisplatin_resist-associated"/>
</dbReference>
<organism evidence="2 3">
    <name type="scientific">Diplocarpon coronariae</name>
    <dbReference type="NCBI Taxonomy" id="2795749"/>
    <lineage>
        <taxon>Eukaryota</taxon>
        <taxon>Fungi</taxon>
        <taxon>Dikarya</taxon>
        <taxon>Ascomycota</taxon>
        <taxon>Pezizomycotina</taxon>
        <taxon>Leotiomycetes</taxon>
        <taxon>Helotiales</taxon>
        <taxon>Drepanopezizaceae</taxon>
        <taxon>Diplocarpon</taxon>
    </lineage>
</organism>
<name>A0A218YZC1_9HELO</name>
<evidence type="ECO:0000313" key="3">
    <source>
        <dbReference type="Proteomes" id="UP000242519"/>
    </source>
</evidence>
<keyword evidence="3" id="KW-1185">Reference proteome</keyword>
<feature type="region of interest" description="Disordered" evidence="1">
    <location>
        <begin position="145"/>
        <end position="176"/>
    </location>
</feature>
<feature type="region of interest" description="Disordered" evidence="1">
    <location>
        <begin position="27"/>
        <end position="126"/>
    </location>
</feature>
<dbReference type="PANTHER" id="PTHR34693">
    <property type="entry name" value="PROTEIN PAR32"/>
    <property type="match status" value="1"/>
</dbReference>
<dbReference type="InParanoid" id="A0A218YZC1"/>
<feature type="compositionally biased region" description="Basic and acidic residues" evidence="1">
    <location>
        <begin position="166"/>
        <end position="176"/>
    </location>
</feature>
<reference evidence="2 3" key="1">
    <citation type="submission" date="2017-04" db="EMBL/GenBank/DDBJ databases">
        <title>Draft genome sequence of Marssonina coronaria NL1: causal agent of apple blotch.</title>
        <authorList>
            <person name="Cheng Q."/>
        </authorList>
    </citation>
    <scope>NUCLEOTIDE SEQUENCE [LARGE SCALE GENOMIC DNA]</scope>
    <source>
        <strain evidence="2 3">NL1</strain>
    </source>
</reference>
<comment type="caution">
    <text evidence="2">The sequence shown here is derived from an EMBL/GenBank/DDBJ whole genome shotgun (WGS) entry which is preliminary data.</text>
</comment>
<sequence length="176" mass="18454">MSEVYKKIGRGGAGNYCSKQDLVQAAKNSDLESASQHPSSSPSATSAPAPGYLHTGRGGAGNRVQASELISSGLTPSQSTSDPTSTSKPAAGEASAARVMGSSKPTYRGGRGGAGNYYNLTTDPEREERLQAEGVARLNRAWAEGEAQRALMRPEEAYQGSGRSGRGMDRDSWVDR</sequence>